<dbReference type="Gene3D" id="2.40.160.90">
    <property type="match status" value="1"/>
</dbReference>
<dbReference type="InterPro" id="IPR011250">
    <property type="entry name" value="OMP/PagP_B-barrel"/>
</dbReference>
<feature type="region of interest" description="Disordered" evidence="1">
    <location>
        <begin position="22"/>
        <end position="48"/>
    </location>
</feature>
<protein>
    <recommendedName>
        <fullName evidence="5">Transferrin-binding protein B C-lobe/N-lobe beta barrel domain-containing protein</fullName>
    </recommendedName>
</protein>
<sequence>MIRRPLLLSAAVIVTSLALTGCGGGSSSPTPTPTPTSTTTATPTPTTSPTYSAFPLAALAEFYTISASTNYTGDLATGPVTLGAAGTEGRSDRVRLAVGNDTAANTFVIREALEESRFVTANLTTAPDASVTEFVYRINDASTPPVAGKYAQGEYLNNIIPSKVTSDTALALTRTSYAGWLRADGTTGQTRLTYTVFGYPTAIGDVPTTGTNNYTARIAGRVVQVAGGGTGTQLKLGGTVTISTNFATGLVTVTANVTTINGAVETPYGTFSGTGAIAPGATQFNGSFGGASPIPGTFAGGFFGSQGEQIGITFALLGNIGGVETRAVGSVVGKKS</sequence>
<dbReference type="Proteomes" id="UP001596977">
    <property type="component" value="Unassembled WGS sequence"/>
</dbReference>
<reference evidence="4" key="1">
    <citation type="journal article" date="2019" name="Int. J. Syst. Evol. Microbiol.">
        <title>The Global Catalogue of Microorganisms (GCM) 10K type strain sequencing project: providing services to taxonomists for standard genome sequencing and annotation.</title>
        <authorList>
            <consortium name="The Broad Institute Genomics Platform"/>
            <consortium name="The Broad Institute Genome Sequencing Center for Infectious Disease"/>
            <person name="Wu L."/>
            <person name="Ma J."/>
        </authorList>
    </citation>
    <scope>NUCLEOTIDE SEQUENCE [LARGE SCALE GENOMIC DNA]</scope>
    <source>
        <strain evidence="4">CCUG 62982</strain>
    </source>
</reference>
<organism evidence="3 4">
    <name type="scientific">Sphingomonas canadensis</name>
    <dbReference type="NCBI Taxonomy" id="1219257"/>
    <lineage>
        <taxon>Bacteria</taxon>
        <taxon>Pseudomonadati</taxon>
        <taxon>Pseudomonadota</taxon>
        <taxon>Alphaproteobacteria</taxon>
        <taxon>Sphingomonadales</taxon>
        <taxon>Sphingomonadaceae</taxon>
        <taxon>Sphingomonas</taxon>
    </lineage>
</organism>
<dbReference type="EMBL" id="JBHTJG010000003">
    <property type="protein sequence ID" value="MFD0946352.1"/>
    <property type="molecule type" value="Genomic_DNA"/>
</dbReference>
<keyword evidence="2" id="KW-0732">Signal</keyword>
<dbReference type="PROSITE" id="PS51257">
    <property type="entry name" value="PROKAR_LIPOPROTEIN"/>
    <property type="match status" value="1"/>
</dbReference>
<feature type="compositionally biased region" description="Low complexity" evidence="1">
    <location>
        <begin position="35"/>
        <end position="48"/>
    </location>
</feature>
<evidence type="ECO:0000256" key="2">
    <source>
        <dbReference type="SAM" id="SignalP"/>
    </source>
</evidence>
<evidence type="ECO:0000313" key="4">
    <source>
        <dbReference type="Proteomes" id="UP001596977"/>
    </source>
</evidence>
<evidence type="ECO:0000256" key="1">
    <source>
        <dbReference type="SAM" id="MobiDB-lite"/>
    </source>
</evidence>
<feature type="chain" id="PRO_5045103779" description="Transferrin-binding protein B C-lobe/N-lobe beta barrel domain-containing protein" evidence="2">
    <location>
        <begin position="21"/>
        <end position="336"/>
    </location>
</feature>
<gene>
    <name evidence="3" type="ORF">ACFQ1E_08390</name>
</gene>
<dbReference type="SUPFAM" id="SSF56925">
    <property type="entry name" value="OMPA-like"/>
    <property type="match status" value="1"/>
</dbReference>
<proteinExistence type="predicted"/>
<dbReference type="RefSeq" id="WP_264943723.1">
    <property type="nucleotide sequence ID" value="NZ_JAPDRA010000003.1"/>
</dbReference>
<name>A0ABW3H6B0_9SPHN</name>
<feature type="signal peptide" evidence="2">
    <location>
        <begin position="1"/>
        <end position="20"/>
    </location>
</feature>
<keyword evidence="4" id="KW-1185">Reference proteome</keyword>
<evidence type="ECO:0008006" key="5">
    <source>
        <dbReference type="Google" id="ProtNLM"/>
    </source>
</evidence>
<evidence type="ECO:0000313" key="3">
    <source>
        <dbReference type="EMBL" id="MFD0946352.1"/>
    </source>
</evidence>
<accession>A0ABW3H6B0</accession>
<comment type="caution">
    <text evidence="3">The sequence shown here is derived from an EMBL/GenBank/DDBJ whole genome shotgun (WGS) entry which is preliminary data.</text>
</comment>